<feature type="domain" description="Glycosyltransferase subfamily 4-like N-terminal" evidence="2">
    <location>
        <begin position="16"/>
        <end position="181"/>
    </location>
</feature>
<dbReference type="PANTHER" id="PTHR12526">
    <property type="entry name" value="GLYCOSYLTRANSFERASE"/>
    <property type="match status" value="1"/>
</dbReference>
<dbReference type="EMBL" id="CP001857">
    <property type="protein sequence ID" value="ADB58248.1"/>
    <property type="molecule type" value="Genomic_DNA"/>
</dbReference>
<dbReference type="KEGG" id="apo:Arcpr_1196"/>
<organism evidence="3 4">
    <name type="scientific">Archaeoglobus profundus (strain DSM 5631 / JCM 9629 / NBRC 100127 / Av18)</name>
    <dbReference type="NCBI Taxonomy" id="572546"/>
    <lineage>
        <taxon>Archaea</taxon>
        <taxon>Methanobacteriati</taxon>
        <taxon>Methanobacteriota</taxon>
        <taxon>Archaeoglobi</taxon>
        <taxon>Archaeoglobales</taxon>
        <taxon>Archaeoglobaceae</taxon>
        <taxon>Archaeoglobus</taxon>
    </lineage>
</organism>
<feature type="domain" description="Glycosyl transferase family 1" evidence="1">
    <location>
        <begin position="185"/>
        <end position="351"/>
    </location>
</feature>
<accession>D2RDQ4</accession>
<gene>
    <name evidence="3" type="ordered locus">Arcpr_1196</name>
</gene>
<evidence type="ECO:0000313" key="3">
    <source>
        <dbReference type="EMBL" id="ADB58248.1"/>
    </source>
</evidence>
<dbReference type="OrthoDB" id="132546at2157"/>
<protein>
    <submittedName>
        <fullName evidence="3">Glycosyl transferase group 1</fullName>
    </submittedName>
</protein>
<dbReference type="PaxDb" id="572546-Arcpr_1196"/>
<dbReference type="CAZy" id="GT4">
    <property type="family name" value="Glycosyltransferase Family 4"/>
</dbReference>
<dbReference type="SUPFAM" id="SSF53756">
    <property type="entry name" value="UDP-Glycosyltransferase/glycogen phosphorylase"/>
    <property type="match status" value="1"/>
</dbReference>
<dbReference type="InterPro" id="IPR028098">
    <property type="entry name" value="Glyco_trans_4-like_N"/>
</dbReference>
<dbReference type="STRING" id="572546.Arcpr_1196"/>
<dbReference type="RefSeq" id="WP_012940584.1">
    <property type="nucleotide sequence ID" value="NC_013741.1"/>
</dbReference>
<proteinExistence type="predicted"/>
<dbReference type="eggNOG" id="arCOG01403">
    <property type="taxonomic scope" value="Archaea"/>
</dbReference>
<dbReference type="PANTHER" id="PTHR12526:SF630">
    <property type="entry name" value="GLYCOSYLTRANSFERASE"/>
    <property type="match status" value="1"/>
</dbReference>
<keyword evidence="4" id="KW-1185">Reference proteome</keyword>
<dbReference type="GeneID" id="8739878"/>
<dbReference type="InterPro" id="IPR001296">
    <property type="entry name" value="Glyco_trans_1"/>
</dbReference>
<dbReference type="Gene3D" id="3.40.50.2000">
    <property type="entry name" value="Glycogen Phosphorylase B"/>
    <property type="match status" value="2"/>
</dbReference>
<dbReference type="Proteomes" id="UP000001901">
    <property type="component" value="Chromosome"/>
</dbReference>
<evidence type="ECO:0000259" key="1">
    <source>
        <dbReference type="Pfam" id="PF00534"/>
    </source>
</evidence>
<sequence length="376" mass="43621">MKIAYVYDAVYPWIKGGVERRIYEIGRRLVSKGYDVHWFGIGWWGNKEHDLDGIKLHPVCKPQRLYVGRRRSIKEAVVFALNLLTKLFKYDLDVIDCQVFPYFPTFSSNLYTLIRQRRLILTWHEVWQDYWYEYLGLKGFFGKVVENLTARIKCDVIAVSERTLRDLILIGVNNAKLIPNGIDFEKIRQIEPASLESDIIFAGRLIRDKNVNLLLEAVRILKDEIRDLTCLIIGDGPEKDRLCKLALELDLDKNVRFLNFLEYDTLISLMKSSKVFVLPSTREGFGVTALEANACGLPVVTVRHRRNAVTELVRRGCGILCDLNAKDLAEKITIAIEKRKRIKRRCVECARQYDWNRIVKLIVDLYEGKCYSPDEG</sequence>
<dbReference type="AlphaFoldDB" id="D2RDQ4"/>
<keyword evidence="3" id="KW-0808">Transferase</keyword>
<evidence type="ECO:0000259" key="2">
    <source>
        <dbReference type="Pfam" id="PF13579"/>
    </source>
</evidence>
<dbReference type="GO" id="GO:0016757">
    <property type="term" value="F:glycosyltransferase activity"/>
    <property type="evidence" value="ECO:0007669"/>
    <property type="project" value="InterPro"/>
</dbReference>
<reference evidence="3 4" key="1">
    <citation type="journal article" date="2010" name="Stand. Genomic Sci.">
        <title>Complete genome sequence of Archaeoglobus profundus type strain (AV18).</title>
        <authorList>
            <person name="von Jan M."/>
            <person name="Lapidus A."/>
            <person name="Del Rio T.G."/>
            <person name="Copeland A."/>
            <person name="Tice H."/>
            <person name="Cheng J.F."/>
            <person name="Lucas S."/>
            <person name="Chen F."/>
            <person name="Nolan M."/>
            <person name="Goodwin L."/>
            <person name="Han C."/>
            <person name="Pitluck S."/>
            <person name="Liolios K."/>
            <person name="Ivanova N."/>
            <person name="Mavromatis K."/>
            <person name="Ovchinnikova G."/>
            <person name="Chertkov O."/>
            <person name="Pati A."/>
            <person name="Chen A."/>
            <person name="Palaniappan K."/>
            <person name="Land M."/>
            <person name="Hauser L."/>
            <person name="Chang Y.J."/>
            <person name="Jeffries C.D."/>
            <person name="Saunders E."/>
            <person name="Brettin T."/>
            <person name="Detter J.C."/>
            <person name="Chain P."/>
            <person name="Eichinger K."/>
            <person name="Huber H."/>
            <person name="Spring S."/>
            <person name="Rohde M."/>
            <person name="Goker M."/>
            <person name="Wirth R."/>
            <person name="Woyke T."/>
            <person name="Bristow J."/>
            <person name="Eisen J.A."/>
            <person name="Markowitz V."/>
            <person name="Hugenholtz P."/>
            <person name="Kyrpides N.C."/>
            <person name="Klenk H.P."/>
        </authorList>
    </citation>
    <scope>NUCLEOTIDE SEQUENCE [LARGE SCALE GENOMIC DNA]</scope>
    <source>
        <strain evidence="4">DSM 5631 / JCM 9629 / NBRC 100127 / Av18</strain>
    </source>
</reference>
<dbReference type="HOGENOM" id="CLU_009583_2_2_2"/>
<dbReference type="Pfam" id="PF13579">
    <property type="entry name" value="Glyco_trans_4_4"/>
    <property type="match status" value="1"/>
</dbReference>
<evidence type="ECO:0000313" key="4">
    <source>
        <dbReference type="Proteomes" id="UP000001901"/>
    </source>
</evidence>
<dbReference type="CDD" id="cd03801">
    <property type="entry name" value="GT4_PimA-like"/>
    <property type="match status" value="1"/>
</dbReference>
<name>D2RDQ4_ARCPA</name>
<dbReference type="Pfam" id="PF00534">
    <property type="entry name" value="Glycos_transf_1"/>
    <property type="match status" value="1"/>
</dbReference>